<organism evidence="2 3">
    <name type="scientific">Glossina brevipalpis</name>
    <dbReference type="NCBI Taxonomy" id="37001"/>
    <lineage>
        <taxon>Eukaryota</taxon>
        <taxon>Metazoa</taxon>
        <taxon>Ecdysozoa</taxon>
        <taxon>Arthropoda</taxon>
        <taxon>Hexapoda</taxon>
        <taxon>Insecta</taxon>
        <taxon>Pterygota</taxon>
        <taxon>Neoptera</taxon>
        <taxon>Endopterygota</taxon>
        <taxon>Diptera</taxon>
        <taxon>Brachycera</taxon>
        <taxon>Muscomorpha</taxon>
        <taxon>Hippoboscoidea</taxon>
        <taxon>Glossinidae</taxon>
        <taxon>Glossina</taxon>
    </lineage>
</organism>
<name>A0A1A9W103_9MUSC</name>
<keyword evidence="3" id="KW-1185">Reference proteome</keyword>
<reference evidence="3" key="1">
    <citation type="submission" date="2014-03" db="EMBL/GenBank/DDBJ databases">
        <authorList>
            <person name="Aksoy S."/>
            <person name="Warren W."/>
            <person name="Wilson R.K."/>
        </authorList>
    </citation>
    <scope>NUCLEOTIDE SEQUENCE [LARGE SCALE GENOMIC DNA]</scope>
    <source>
        <strain evidence="3">IAEA</strain>
    </source>
</reference>
<evidence type="ECO:0000313" key="2">
    <source>
        <dbReference type="EnsemblMetazoa" id="GBRI002403-PA"/>
    </source>
</evidence>
<dbReference type="EnsemblMetazoa" id="GBRI002403-RA">
    <property type="protein sequence ID" value="GBRI002403-PA"/>
    <property type="gene ID" value="GBRI002403"/>
</dbReference>
<proteinExistence type="predicted"/>
<accession>A0A1A9W103</accession>
<evidence type="ECO:0000256" key="1">
    <source>
        <dbReference type="SAM" id="MobiDB-lite"/>
    </source>
</evidence>
<evidence type="ECO:0000313" key="3">
    <source>
        <dbReference type="Proteomes" id="UP000091820"/>
    </source>
</evidence>
<dbReference type="AlphaFoldDB" id="A0A1A9W103"/>
<protein>
    <submittedName>
        <fullName evidence="2">Uncharacterized protein</fullName>
    </submittedName>
</protein>
<dbReference type="VEuPathDB" id="VectorBase:GBRI002403"/>
<dbReference type="Proteomes" id="UP000091820">
    <property type="component" value="Unassembled WGS sequence"/>
</dbReference>
<sequence length="141" mass="17045">MSENGDRFLIRKRSMLQQTSKFMFEFTCMQKIFIILLLLMVCAIVADPTTTTTEEDDTIKKSYTWRWNSPFSYLKRRSFFPEYRGDLYDEKADFKPQENEDDNNYNNNNNNNNNNQYFDNLIPDFNVVDYNKRRSPYYSII</sequence>
<feature type="compositionally biased region" description="Low complexity" evidence="1">
    <location>
        <begin position="104"/>
        <end position="116"/>
    </location>
</feature>
<reference evidence="2" key="2">
    <citation type="submission" date="2020-05" db="UniProtKB">
        <authorList>
            <consortium name="EnsemblMetazoa"/>
        </authorList>
    </citation>
    <scope>IDENTIFICATION</scope>
    <source>
        <strain evidence="2">IAEA</strain>
    </source>
</reference>
<feature type="region of interest" description="Disordered" evidence="1">
    <location>
        <begin position="91"/>
        <end position="116"/>
    </location>
</feature>